<dbReference type="SUPFAM" id="SSF52151">
    <property type="entry name" value="FabD/lysophospholipase-like"/>
    <property type="match status" value="1"/>
</dbReference>
<accession>A0A813GQI5</accession>
<dbReference type="InterPro" id="IPR000873">
    <property type="entry name" value="AMP-dep_synth/lig_dom"/>
</dbReference>
<dbReference type="InterPro" id="IPR016039">
    <property type="entry name" value="Thiolase-like"/>
</dbReference>
<evidence type="ECO:0000256" key="3">
    <source>
        <dbReference type="ARBA" id="ARBA00022679"/>
    </source>
</evidence>
<dbReference type="InterPro" id="IPR020615">
    <property type="entry name" value="Thiolase_acyl_enz_int_AS"/>
</dbReference>
<dbReference type="OrthoDB" id="329835at2759"/>
<dbReference type="Pfam" id="PF00975">
    <property type="entry name" value="Thioesterase"/>
    <property type="match status" value="1"/>
</dbReference>
<evidence type="ECO:0000256" key="1">
    <source>
        <dbReference type="ARBA" id="ARBA00022450"/>
    </source>
</evidence>
<dbReference type="InterPro" id="IPR001227">
    <property type="entry name" value="Ac_transferase_dom_sf"/>
</dbReference>
<dbReference type="SUPFAM" id="SSF56801">
    <property type="entry name" value="Acetyl-CoA synthetase-like"/>
    <property type="match status" value="1"/>
</dbReference>
<dbReference type="InterPro" id="IPR014030">
    <property type="entry name" value="Ketoacyl_synth_N"/>
</dbReference>
<evidence type="ECO:0000313" key="7">
    <source>
        <dbReference type="Proteomes" id="UP000654075"/>
    </source>
</evidence>
<dbReference type="Gene3D" id="3.40.50.1820">
    <property type="entry name" value="alpha/beta hydrolase"/>
    <property type="match status" value="1"/>
</dbReference>
<evidence type="ECO:0000256" key="2">
    <source>
        <dbReference type="ARBA" id="ARBA00022553"/>
    </source>
</evidence>
<dbReference type="SUPFAM" id="SSF55048">
    <property type="entry name" value="Probable ACP-binding domain of malonyl-CoA ACP transacylase"/>
    <property type="match status" value="1"/>
</dbReference>
<dbReference type="InterPro" id="IPR001031">
    <property type="entry name" value="Thioesterase"/>
</dbReference>
<dbReference type="InterPro" id="IPR014043">
    <property type="entry name" value="Acyl_transferase_dom"/>
</dbReference>
<dbReference type="Proteomes" id="UP000654075">
    <property type="component" value="Unassembled WGS sequence"/>
</dbReference>
<feature type="domain" description="Ketosynthase family 3 (KS3)" evidence="5">
    <location>
        <begin position="534"/>
        <end position="967"/>
    </location>
</feature>
<dbReference type="CDD" id="cd00833">
    <property type="entry name" value="PKS"/>
    <property type="match status" value="1"/>
</dbReference>
<dbReference type="Pfam" id="PF02801">
    <property type="entry name" value="Ketoacyl-synt_C"/>
    <property type="match status" value="1"/>
</dbReference>
<dbReference type="InterPro" id="IPR029058">
    <property type="entry name" value="AB_hydrolase_fold"/>
</dbReference>
<dbReference type="Pfam" id="PF00550">
    <property type="entry name" value="PP-binding"/>
    <property type="match status" value="2"/>
</dbReference>
<dbReference type="PROSITE" id="PS50075">
    <property type="entry name" value="CARRIER"/>
    <property type="match status" value="1"/>
</dbReference>
<dbReference type="PROSITE" id="PS00098">
    <property type="entry name" value="THIOLASE_1"/>
    <property type="match status" value="1"/>
</dbReference>
<dbReference type="SMART" id="SM00825">
    <property type="entry name" value="PKS_KS"/>
    <property type="match status" value="1"/>
</dbReference>
<dbReference type="InterPro" id="IPR057326">
    <property type="entry name" value="KR_dom"/>
</dbReference>
<dbReference type="Gene3D" id="1.10.1200.10">
    <property type="entry name" value="ACP-like"/>
    <property type="match status" value="1"/>
</dbReference>
<dbReference type="InterPro" id="IPR014031">
    <property type="entry name" value="Ketoacyl_synth_C"/>
</dbReference>
<dbReference type="PANTHER" id="PTHR43775:SF51">
    <property type="entry name" value="INACTIVE PHENOLPHTHIOCEROL SYNTHESIS POLYKETIDE SYNTHASE TYPE I PKS1-RELATED"/>
    <property type="match status" value="1"/>
</dbReference>
<gene>
    <name evidence="6" type="ORF">PGLA1383_LOCUS43294</name>
</gene>
<dbReference type="OMA" id="VECHATA"/>
<dbReference type="InterPro" id="IPR020845">
    <property type="entry name" value="AMP-binding_CS"/>
</dbReference>
<keyword evidence="7" id="KW-1185">Reference proteome</keyword>
<dbReference type="InterPro" id="IPR045851">
    <property type="entry name" value="AMP-bd_C_sf"/>
</dbReference>
<evidence type="ECO:0000259" key="4">
    <source>
        <dbReference type="PROSITE" id="PS50075"/>
    </source>
</evidence>
<dbReference type="Gene3D" id="3.40.50.12780">
    <property type="entry name" value="N-terminal domain of ligase-like"/>
    <property type="match status" value="1"/>
</dbReference>
<keyword evidence="2" id="KW-0597">Phosphoprotein</keyword>
<dbReference type="SMART" id="SM00827">
    <property type="entry name" value="PKS_AT"/>
    <property type="match status" value="1"/>
</dbReference>
<evidence type="ECO:0000259" key="5">
    <source>
        <dbReference type="PROSITE" id="PS52004"/>
    </source>
</evidence>
<dbReference type="PROSITE" id="PS00606">
    <property type="entry name" value="KS3_1"/>
    <property type="match status" value="1"/>
</dbReference>
<dbReference type="InterPro" id="IPR018201">
    <property type="entry name" value="Ketoacyl_synth_AS"/>
</dbReference>
<dbReference type="PANTHER" id="PTHR43775">
    <property type="entry name" value="FATTY ACID SYNTHASE"/>
    <property type="match status" value="1"/>
</dbReference>
<dbReference type="SMART" id="SM01294">
    <property type="entry name" value="PKS_PP_betabranch"/>
    <property type="match status" value="1"/>
</dbReference>
<dbReference type="Pfam" id="PF16197">
    <property type="entry name" value="KAsynt_C_assoc"/>
    <property type="match status" value="1"/>
</dbReference>
<dbReference type="GO" id="GO:0006633">
    <property type="term" value="P:fatty acid biosynthetic process"/>
    <property type="evidence" value="ECO:0007669"/>
    <property type="project" value="InterPro"/>
</dbReference>
<dbReference type="Pfam" id="PF00501">
    <property type="entry name" value="AMP-binding"/>
    <property type="match status" value="1"/>
</dbReference>
<dbReference type="Pfam" id="PF00109">
    <property type="entry name" value="ketoacyl-synt"/>
    <property type="match status" value="1"/>
</dbReference>
<comment type="caution">
    <text evidence="6">The sequence shown here is derived from an EMBL/GenBank/DDBJ whole genome shotgun (WGS) entry which is preliminary data.</text>
</comment>
<dbReference type="SMART" id="SM00823">
    <property type="entry name" value="PKS_PP"/>
    <property type="match status" value="1"/>
</dbReference>
<dbReference type="InterPro" id="IPR042099">
    <property type="entry name" value="ANL_N_sf"/>
</dbReference>
<dbReference type="InterPro" id="IPR036291">
    <property type="entry name" value="NAD(P)-bd_dom_sf"/>
</dbReference>
<dbReference type="Pfam" id="PF08659">
    <property type="entry name" value="KR"/>
    <property type="match status" value="1"/>
</dbReference>
<dbReference type="GO" id="GO:0004312">
    <property type="term" value="F:fatty acid synthase activity"/>
    <property type="evidence" value="ECO:0007669"/>
    <property type="project" value="TreeGrafter"/>
</dbReference>
<organism evidence="6 7">
    <name type="scientific">Polarella glacialis</name>
    <name type="common">Dinoflagellate</name>
    <dbReference type="NCBI Taxonomy" id="89957"/>
    <lineage>
        <taxon>Eukaryota</taxon>
        <taxon>Sar</taxon>
        <taxon>Alveolata</taxon>
        <taxon>Dinophyceae</taxon>
        <taxon>Suessiales</taxon>
        <taxon>Suessiaceae</taxon>
        <taxon>Polarella</taxon>
    </lineage>
</organism>
<dbReference type="Gene3D" id="3.40.47.10">
    <property type="match status" value="1"/>
</dbReference>
<dbReference type="Pfam" id="PF00698">
    <property type="entry name" value="Acyl_transf_1"/>
    <property type="match status" value="1"/>
</dbReference>
<name>A0A813GQI5_POLGL</name>
<dbReference type="InterPro" id="IPR016036">
    <property type="entry name" value="Malonyl_transacylase_ACP-bd"/>
</dbReference>
<dbReference type="InterPro" id="IPR050091">
    <property type="entry name" value="PKS_NRPS_Biosynth_Enz"/>
</dbReference>
<dbReference type="InterPro" id="IPR020806">
    <property type="entry name" value="PKS_PP-bd"/>
</dbReference>
<dbReference type="GO" id="GO:0004315">
    <property type="term" value="F:3-oxoacyl-[acyl-carrier-protein] synthase activity"/>
    <property type="evidence" value="ECO:0007669"/>
    <property type="project" value="InterPro"/>
</dbReference>
<dbReference type="InterPro" id="IPR009081">
    <property type="entry name" value="PP-bd_ACP"/>
</dbReference>
<keyword evidence="1" id="KW-0596">Phosphopantetheine</keyword>
<dbReference type="SUPFAM" id="SSF51735">
    <property type="entry name" value="NAD(P)-binding Rossmann-fold domains"/>
    <property type="match status" value="1"/>
</dbReference>
<dbReference type="InterPro" id="IPR016035">
    <property type="entry name" value="Acyl_Trfase/lysoPLipase"/>
</dbReference>
<dbReference type="SUPFAM" id="SSF47336">
    <property type="entry name" value="ACP-like"/>
    <property type="match status" value="2"/>
</dbReference>
<feature type="domain" description="Carrier" evidence="4">
    <location>
        <begin position="427"/>
        <end position="504"/>
    </location>
</feature>
<dbReference type="InterPro" id="IPR006162">
    <property type="entry name" value="Ppantetheine_attach_site"/>
</dbReference>
<keyword evidence="3" id="KW-0808">Transferase</keyword>
<dbReference type="PROSITE" id="PS00012">
    <property type="entry name" value="PHOSPHOPANTETHEINE"/>
    <property type="match status" value="1"/>
</dbReference>
<dbReference type="Gene3D" id="3.30.70.3290">
    <property type="match status" value="1"/>
</dbReference>
<dbReference type="Gene3D" id="3.40.366.10">
    <property type="entry name" value="Malonyl-Coenzyme A Acyl Carrier Protein, domain 2"/>
    <property type="match status" value="1"/>
</dbReference>
<dbReference type="EMBL" id="CAJNNV010028961">
    <property type="protein sequence ID" value="CAE8626364.1"/>
    <property type="molecule type" value="Genomic_DNA"/>
</dbReference>
<dbReference type="SUPFAM" id="SSF53474">
    <property type="entry name" value="alpha/beta-Hydrolases"/>
    <property type="match status" value="1"/>
</dbReference>
<proteinExistence type="predicted"/>
<dbReference type="SMART" id="SM00822">
    <property type="entry name" value="PKS_KR"/>
    <property type="match status" value="1"/>
</dbReference>
<dbReference type="GO" id="GO:0031177">
    <property type="term" value="F:phosphopantetheine binding"/>
    <property type="evidence" value="ECO:0007669"/>
    <property type="project" value="InterPro"/>
</dbReference>
<protein>
    <submittedName>
        <fullName evidence="6">Uncharacterized protein</fullName>
    </submittedName>
</protein>
<dbReference type="InterPro" id="IPR013968">
    <property type="entry name" value="PKS_KR"/>
</dbReference>
<dbReference type="Gene3D" id="3.30.300.30">
    <property type="match status" value="1"/>
</dbReference>
<reference evidence="6" key="1">
    <citation type="submission" date="2021-02" db="EMBL/GenBank/DDBJ databases">
        <authorList>
            <person name="Dougan E. K."/>
            <person name="Rhodes N."/>
            <person name="Thang M."/>
            <person name="Chan C."/>
        </authorList>
    </citation>
    <scope>NUCLEOTIDE SEQUENCE</scope>
</reference>
<dbReference type="Gene3D" id="3.40.50.720">
    <property type="entry name" value="NAD(P)-binding Rossmann-like Domain"/>
    <property type="match status" value="1"/>
</dbReference>
<evidence type="ECO:0000313" key="6">
    <source>
        <dbReference type="EMBL" id="CAE8626364.1"/>
    </source>
</evidence>
<sequence>MGNNWAADLESLHEGQGLEEPARPDIQDIGMLMFTSGTTGRPKTIAGSHLFLHKGALAKEIVREAALNDENDCREGFNVMFVWEVIRSPLKGYTAFVIPDEGVLDPKMFVGFMAKHQLSRCLTTPTLLATLLAAVPKELAELKSLRVWVMCGEVMPMKVVLRFREVVPWCKILNDYSTWESGDIGYSIVSPAGKYQPSKIFAGAGQFISTGMTALVVDPETRKTLPVGFVGELYVGGDGMSYGYYGQPEATAAKFVDGFNPEMIAAQKGQSWKWYTTGDLARFVGDPAQLEIRGRCDSTVKIRGFKVGIPIVEAAIMSVPGVEMAPCFPIYENPASVDSLLCYVKPKAGVTFEELLPKIKLEAVKLIPRWMMPTYWQPFPENAFSGGEARKLNRRLLSTQYDLKTLKEMQLAAKSQTSAPTFVVDLEEEGSVRSVLRSVWAKVLNLPIEMVDPEENFFDLGGQSAMAAKMASELSDEYGLPVSVLDIYAHSTLQALIGFVEAKAGNAENGPQTALERQTSDLLGGLANTGAREVPAVVVAGLAGRFPGADDAETFYENIKRAAVSATFLSKDFLRGKGVPESTIGHKDFVPCAYIVRDIDQFDNKFFGINRHEASMMDPQHRVFIETSWAALENAGIPPKAGLANSNVGVFAAAGIDGYLHHHLDGRPLKDTMEPGDVFFAEIGHEKDYIATRVSYLFDFTGPSMNVNSACSSALVAVSQGASAIAFGQCDAAIAGASSLTFPNLGYLYADGLVNSVDGFVRPFDAGADGTVFGDAVASLVIRRQADLGVRGLAYAGLRGFAVSNDGASKAGYAAPSSTGQARAVTGAMRMLGEDPWSLSYVECHATGTKIGDGIEIHGLISAFEKVGGKAKGDAHIALGSVKGNIAHANCAAGATGLIKTLIMMDRRELAPVANFKMLNPKINLKNTPFFINNEVCPWERRGSGKLLAGVSSFGIGGTNAHTILEEVVRPTEDQGLGAVSNGHHPLRAGFQLLPFSAKSPGGLRQTALRMASCLKQGGKGDGPLSMAEVAYTLQAGRMGLPLRKALVVPADISLEALHKAAEALESQLPDVEELEEIEDAKKRPPVAFVFPGQGSQYLGMARGLYDQVALFRTTADQCCEMLAAPGLLGRDLRPLLFGDGLSDEEFDKPSVLQPALFVVEFALAQVFLAAGVKPVACAGHSLGEYTASVVGGFLTLESALAIVSARAKSTETLAEVGAMLSIADWSSEELEAVGAGSRKGLWLAAVNSPMHAVVSGEVEAVAALEAELKAAGRKCSRLHVKRAFHSELIGKAADTLKGLGNPPETSGITTLPVASNLSGAWMSAAQLKDGQYWTKHMRGTVLWRENAERLLSQWRPAIVLEVGPGNVLSTLTSKCVQQGGHAPNFVQAMRHPKSTGTHDVEALFGALGKLWEAGCPINWEALHTAVSGSASPPSLRRLSTYAFEPTSLWVNPERSVYLDVTEDPSPAAYIASEASVTPVTSSRVLVRYGEDRDTEPSIRAYCLPFASGNSTLFAPWAQNDAAVEVIAIELPGRGARSEEAMPKDDAGDEAMLEGLCRTILADLGGAQLVLVGFSMGGGLCMQLALRLTAMKDGRLPLAVYVAGRNPPAAHPSLVPGIDMTDAELAAYAFAPPEAAQSPEFQEFVLPLLRGDLEVDARGERRLSAAALAGKRLPASIGVQLFCGTCDPVAPWAEAPGWQRLIEAQVGINYMPGGHEFMQECRPMIQASWRRDAIGRLVQRRTAEVALLAAQGMAAPGMGGSWLMSHSQYAPPGCFSPPGGAPAPPSSSLPLYAVRWVPATLDYARLNPKVAATPGGTSVPPFFINLNDELSPGILEAAEKAAKAGAQLVVACMPTAGVLAGQQAVQDEVRLGWHFVKLVQQLMAAGASARILVVCPASASGALVAGSSKAVAQEASELKIQRLFLPSSCMAVIKDSVGKICDLAARYSGETDLWLQEASLRGVAFAPRLERVAEPISKMPTAVRSRGADGELAIYLLTGATGGLGKAVVNWLLKEQGLLPEQLVLLRRSSSAPLEGALATCRVVEVSKVDCVETLSRSALKKLKGVYGIFHLAGVLDDGVVGGMTEERMQKVAQPKCGMLTALLNCAKELDWPMQWALGFSSTSSLFGYAGQTNYCAANAMLDQMATFGGAGEFEGDRTPCKIVVVNWGPWGEAGMAQVGTKAYEQAVKEGDTPLTTAAALSCLGVALRLANQAHASSTQLCACDVDWAKSQWQDLPILEFVHEGGAANSESPKEEVIGAPVSKQSAVEAFLSQSSKSGGSWSRVKGKSLHHLGLDSLELVQIRNLFNKKFNVNVPLGVVADPSQKLSDLAVALLKFVES</sequence>
<dbReference type="InterPro" id="IPR020841">
    <property type="entry name" value="PKS_Beta-ketoAc_synthase_dom"/>
</dbReference>
<dbReference type="PROSITE" id="PS52004">
    <property type="entry name" value="KS3_2"/>
    <property type="match status" value="1"/>
</dbReference>
<dbReference type="PROSITE" id="PS00455">
    <property type="entry name" value="AMP_BINDING"/>
    <property type="match status" value="1"/>
</dbReference>
<dbReference type="SUPFAM" id="SSF53901">
    <property type="entry name" value="Thiolase-like"/>
    <property type="match status" value="1"/>
</dbReference>
<dbReference type="InterPro" id="IPR032821">
    <property type="entry name" value="PKS_assoc"/>
</dbReference>
<dbReference type="InterPro" id="IPR036736">
    <property type="entry name" value="ACP-like_sf"/>
</dbReference>